<comment type="caution">
    <text evidence="2">The sequence shown here is derived from an EMBL/GenBank/DDBJ whole genome shotgun (WGS) entry which is preliminary data.</text>
</comment>
<dbReference type="RefSeq" id="WP_270071932.1">
    <property type="nucleotide sequence ID" value="NZ_JAJAQC010000013.1"/>
</dbReference>
<dbReference type="AlphaFoldDB" id="A0A9X3NMS9"/>
<evidence type="ECO:0000256" key="1">
    <source>
        <dbReference type="SAM" id="Phobius"/>
    </source>
</evidence>
<keyword evidence="1" id="KW-0472">Membrane</keyword>
<accession>A0A9X3NMS9</accession>
<reference evidence="2" key="1">
    <citation type="submission" date="2021-10" db="EMBL/GenBank/DDBJ databases">
        <title>Streptomonospora sp. nov., isolated from mangrove soil.</title>
        <authorList>
            <person name="Chen X."/>
            <person name="Ge X."/>
            <person name="Liu W."/>
        </authorList>
    </citation>
    <scope>NUCLEOTIDE SEQUENCE</scope>
    <source>
        <strain evidence="2">S1-112</strain>
    </source>
</reference>
<protein>
    <submittedName>
        <fullName evidence="2">Uncharacterized protein</fullName>
    </submittedName>
</protein>
<name>A0A9X3NMS9_9ACTN</name>
<keyword evidence="1" id="KW-0812">Transmembrane</keyword>
<organism evidence="2 3">
    <name type="scientific">Streptomonospora mangrovi</name>
    <dbReference type="NCBI Taxonomy" id="2883123"/>
    <lineage>
        <taxon>Bacteria</taxon>
        <taxon>Bacillati</taxon>
        <taxon>Actinomycetota</taxon>
        <taxon>Actinomycetes</taxon>
        <taxon>Streptosporangiales</taxon>
        <taxon>Nocardiopsidaceae</taxon>
        <taxon>Streptomonospora</taxon>
    </lineage>
</organism>
<feature type="transmembrane region" description="Helical" evidence="1">
    <location>
        <begin position="21"/>
        <end position="43"/>
    </location>
</feature>
<proteinExistence type="predicted"/>
<sequence>MPAPEPRSAAPRRARPWWRRAQLPSIAALAVVAPLAFGVPWWLELRSGLEEGSIHPVAEPVPEGQDEAELLGNTWSLDEVVVGEVEDAAPPPEGAVVVDAFFTVVPGEGRAAKLLGTCALRAVEGDGERWWGTASGYDMRPSVADAIAPDYGCFNEEGKPLKPGEEARIAATFVVPEDAVEHLAFEVATDVTTDPEADPAPRSLRFER</sequence>
<dbReference type="EMBL" id="JAJAQC010000013">
    <property type="protein sequence ID" value="MDA0564654.1"/>
    <property type="molecule type" value="Genomic_DNA"/>
</dbReference>
<dbReference type="Proteomes" id="UP001140076">
    <property type="component" value="Unassembled WGS sequence"/>
</dbReference>
<evidence type="ECO:0000313" key="3">
    <source>
        <dbReference type="Proteomes" id="UP001140076"/>
    </source>
</evidence>
<keyword evidence="3" id="KW-1185">Reference proteome</keyword>
<keyword evidence="1" id="KW-1133">Transmembrane helix</keyword>
<evidence type="ECO:0000313" key="2">
    <source>
        <dbReference type="EMBL" id="MDA0564654.1"/>
    </source>
</evidence>
<gene>
    <name evidence="2" type="ORF">LG943_09980</name>
</gene>